<keyword evidence="2" id="KW-1133">Transmembrane helix</keyword>
<keyword evidence="1" id="KW-0175">Coiled coil</keyword>
<protein>
    <submittedName>
        <fullName evidence="3">Uncharacterized protein</fullName>
    </submittedName>
</protein>
<feature type="transmembrane region" description="Helical" evidence="2">
    <location>
        <begin position="14"/>
        <end position="36"/>
    </location>
</feature>
<accession>A0A4V1K2A2</accession>
<gene>
    <name evidence="3" type="ORF">EFD62_06410</name>
</gene>
<dbReference type="AlphaFoldDB" id="A0A4V1K2A2"/>
<comment type="caution">
    <text evidence="3">The sequence shown here is derived from an EMBL/GenBank/DDBJ whole genome shotgun (WGS) entry which is preliminary data.</text>
</comment>
<dbReference type="RefSeq" id="WP_069194154.1">
    <property type="nucleotide sequence ID" value="NZ_RLII01000005.1"/>
</dbReference>
<feature type="transmembrane region" description="Helical" evidence="2">
    <location>
        <begin position="161"/>
        <end position="188"/>
    </location>
</feature>
<keyword evidence="4" id="KW-1185">Reference proteome</keyword>
<evidence type="ECO:0000256" key="2">
    <source>
        <dbReference type="SAM" id="Phobius"/>
    </source>
</evidence>
<feature type="transmembrane region" description="Helical" evidence="2">
    <location>
        <begin position="109"/>
        <end position="128"/>
    </location>
</feature>
<keyword evidence="2" id="KW-0472">Membrane</keyword>
<reference evidence="4" key="1">
    <citation type="submission" date="2018-11" db="EMBL/GenBank/DDBJ databases">
        <title>Genome sequencing of a novel mesophilic and cellulolytic organism within the genus Hungateiclostridium.</title>
        <authorList>
            <person name="Rettenmaier R."/>
            <person name="Liebl W."/>
            <person name="Zverlov V."/>
        </authorList>
    </citation>
    <scope>NUCLEOTIDE SEQUENCE [LARGE SCALE GENOMIC DNA]</scope>
    <source>
        <strain evidence="4">N2K1</strain>
    </source>
</reference>
<keyword evidence="2" id="KW-0812">Transmembrane</keyword>
<organism evidence="3 4">
    <name type="scientific">Acetivibrio mesophilus</name>
    <dbReference type="NCBI Taxonomy" id="2487273"/>
    <lineage>
        <taxon>Bacteria</taxon>
        <taxon>Bacillati</taxon>
        <taxon>Bacillota</taxon>
        <taxon>Clostridia</taxon>
        <taxon>Eubacteriales</taxon>
        <taxon>Oscillospiraceae</taxon>
        <taxon>Acetivibrio</taxon>
    </lineage>
</organism>
<dbReference type="Proteomes" id="UP000289166">
    <property type="component" value="Unassembled WGS sequence"/>
</dbReference>
<evidence type="ECO:0000313" key="4">
    <source>
        <dbReference type="Proteomes" id="UP000289166"/>
    </source>
</evidence>
<sequence length="491" mass="55741">MRFFTDLILKLDPVGLTIIFFIVAVFVFSFIVNLNIRRKYIAVQKDLERTCNMKSEKFKTNLLNKIVETYKNAAKGNYNEVNTQAIIENCFNKQLRVLLVCEKFVKHTVSILITLGLLGTFLGLSLAVNDLVGVFNTIMESDAMSDPTFSSTFLKDLMPSVYGMGVAFTTSLFGIACSIIFTLVNIVFNAEEARETLMVRIEEYLDNTVSLVIAKDKETEYTMMNKILRESFVEFGEKIERALQQTVDTFGQKLTTVAMEVDITSKTLDNTVEKFDRSLKNFGENIKDFTEFNDNLKNNIEKMDVSFVTVTEALKDTSKIIVDNYSSVESFSKDIKGAAEEITGYNRQVVQDVGNIVEEVKVSVSSIRELGEAIRNDLVVRTDELKDYQEKFSSLTSRLSEEINLLGQKTAEAFSRTLDENSKAVTEKVVSSVDNVMKEVMELMDEYKENEKILAKTIVMLPEQITAYNEAAAAQMNKQLDEVKRLFRKFE</sequence>
<dbReference type="EMBL" id="RLII01000005">
    <property type="protein sequence ID" value="RXE59579.1"/>
    <property type="molecule type" value="Genomic_DNA"/>
</dbReference>
<evidence type="ECO:0000313" key="3">
    <source>
        <dbReference type="EMBL" id="RXE59579.1"/>
    </source>
</evidence>
<proteinExistence type="predicted"/>
<name>A0A4V1K2A2_9FIRM</name>
<evidence type="ECO:0000256" key="1">
    <source>
        <dbReference type="SAM" id="Coils"/>
    </source>
</evidence>
<feature type="coiled-coil region" evidence="1">
    <location>
        <begin position="433"/>
        <end position="489"/>
    </location>
</feature>
<dbReference type="OrthoDB" id="418869at2"/>